<dbReference type="NCBIfam" id="TIGR01580">
    <property type="entry name" value="narG"/>
    <property type="match status" value="1"/>
</dbReference>
<name>A0A5J5HPE3_9BACI</name>
<keyword evidence="11" id="KW-0249">Electron transport</keyword>
<comment type="cofactor">
    <cofactor evidence="1">
        <name>Mo-bis(molybdopterin guanine dinucleotide)</name>
        <dbReference type="ChEBI" id="CHEBI:60539"/>
    </cofactor>
</comment>
<dbReference type="SMART" id="SM00926">
    <property type="entry name" value="Molybdop_Fe4S4"/>
    <property type="match status" value="1"/>
</dbReference>
<evidence type="ECO:0000256" key="15">
    <source>
        <dbReference type="ARBA" id="ARBA00023063"/>
    </source>
</evidence>
<keyword evidence="13" id="KW-0408">Iron</keyword>
<dbReference type="EMBL" id="VYKL01000019">
    <property type="protein sequence ID" value="KAA9023604.1"/>
    <property type="molecule type" value="Genomic_DNA"/>
</dbReference>
<evidence type="ECO:0000256" key="8">
    <source>
        <dbReference type="ARBA" id="ARBA00022485"/>
    </source>
</evidence>
<keyword evidence="9" id="KW-0500">Molybdenum</keyword>
<dbReference type="PROSITE" id="PS51669">
    <property type="entry name" value="4FE4S_MOW_BIS_MGD"/>
    <property type="match status" value="1"/>
</dbReference>
<dbReference type="AlphaFoldDB" id="A0A5J5HPE3"/>
<keyword evidence="20" id="KW-1185">Reference proteome</keyword>
<organism evidence="19 20">
    <name type="scientific">Niallia endozanthoxylica</name>
    <dbReference type="NCBI Taxonomy" id="2036016"/>
    <lineage>
        <taxon>Bacteria</taxon>
        <taxon>Bacillati</taxon>
        <taxon>Bacillota</taxon>
        <taxon>Bacilli</taxon>
        <taxon>Bacillales</taxon>
        <taxon>Bacillaceae</taxon>
        <taxon>Niallia</taxon>
    </lineage>
</organism>
<reference evidence="19 20" key="1">
    <citation type="submission" date="2019-09" db="EMBL/GenBank/DDBJ databases">
        <title>Whole genome sequences of isolates from the Mars Exploration Rovers.</title>
        <authorList>
            <person name="Seuylemezian A."/>
            <person name="Vaishampayan P."/>
        </authorList>
    </citation>
    <scope>NUCLEOTIDE SEQUENCE [LARGE SCALE GENOMIC DNA]</scope>
    <source>
        <strain evidence="19 20">MER_TA_151</strain>
    </source>
</reference>
<accession>A0A5J5HPE3</accession>
<evidence type="ECO:0000256" key="14">
    <source>
        <dbReference type="ARBA" id="ARBA00023014"/>
    </source>
</evidence>
<keyword evidence="8" id="KW-0004">4Fe-4S</keyword>
<evidence type="ECO:0000256" key="7">
    <source>
        <dbReference type="ARBA" id="ARBA00022475"/>
    </source>
</evidence>
<dbReference type="PANTHER" id="PTHR43105:SF2">
    <property type="entry name" value="RESPIRATORY NITRATE REDUCTASE 2 ALPHA CHAIN"/>
    <property type="match status" value="1"/>
</dbReference>
<dbReference type="InterPro" id="IPR006657">
    <property type="entry name" value="MoPterin_dinucl-bd_dom"/>
</dbReference>
<dbReference type="InterPro" id="IPR006963">
    <property type="entry name" value="Mopterin_OxRdtase_4Fe-4S_dom"/>
</dbReference>
<dbReference type="OrthoDB" id="9759518at2"/>
<evidence type="ECO:0000313" key="20">
    <source>
        <dbReference type="Proteomes" id="UP000326671"/>
    </source>
</evidence>
<dbReference type="Gene3D" id="4.10.1200.10">
    <property type="entry name" value="nitrate reductase tail"/>
    <property type="match status" value="1"/>
</dbReference>
<dbReference type="InterPro" id="IPR044906">
    <property type="entry name" value="Nitr_red_alph_N_sf"/>
</dbReference>
<comment type="similarity">
    <text evidence="4">Belongs to the prokaryotic molybdopterin-containing oxidoreductase family.</text>
</comment>
<evidence type="ECO:0000256" key="2">
    <source>
        <dbReference type="ARBA" id="ARBA00001966"/>
    </source>
</evidence>
<comment type="caution">
    <text evidence="19">The sequence shown here is derived from an EMBL/GenBank/DDBJ whole genome shotgun (WGS) entry which is preliminary data.</text>
</comment>
<evidence type="ECO:0000256" key="1">
    <source>
        <dbReference type="ARBA" id="ARBA00001942"/>
    </source>
</evidence>
<comment type="cofactor">
    <cofactor evidence="2">
        <name>[4Fe-4S] cluster</name>
        <dbReference type="ChEBI" id="CHEBI:49883"/>
    </cofactor>
</comment>
<dbReference type="GO" id="GO:0005886">
    <property type="term" value="C:plasma membrane"/>
    <property type="evidence" value="ECO:0007669"/>
    <property type="project" value="UniProtKB-SubCell"/>
</dbReference>
<comment type="subcellular location">
    <subcellularLocation>
        <location evidence="3">Cell membrane</location>
        <topology evidence="3">Peripheral membrane protein</topology>
    </subcellularLocation>
</comment>
<gene>
    <name evidence="19" type="ORF">F4V44_13155</name>
</gene>
<evidence type="ECO:0000256" key="6">
    <source>
        <dbReference type="ARBA" id="ARBA00022448"/>
    </source>
</evidence>
<dbReference type="SUPFAM" id="SSF53706">
    <property type="entry name" value="Formate dehydrogenase/DMSO reductase, domains 1-3"/>
    <property type="match status" value="1"/>
</dbReference>
<dbReference type="InterPro" id="IPR037943">
    <property type="entry name" value="MopB_CT_Nitrate-R-NarG-like"/>
</dbReference>
<dbReference type="CDD" id="cd02776">
    <property type="entry name" value="MopB_CT_Nitrate-R-NarG-like"/>
    <property type="match status" value="1"/>
</dbReference>
<dbReference type="GO" id="GO:0160182">
    <property type="term" value="F:nitrate reductase (quinone) activity"/>
    <property type="evidence" value="ECO:0007669"/>
    <property type="project" value="UniProtKB-EC"/>
</dbReference>
<dbReference type="GO" id="GO:0043546">
    <property type="term" value="F:molybdopterin cofactor binding"/>
    <property type="evidence" value="ECO:0007669"/>
    <property type="project" value="InterPro"/>
</dbReference>
<dbReference type="RefSeq" id="WP_150440481.1">
    <property type="nucleotide sequence ID" value="NZ_VYKL01000019.1"/>
</dbReference>
<dbReference type="InterPro" id="IPR006655">
    <property type="entry name" value="Mopterin_OxRdtase_prok_CS"/>
</dbReference>
<dbReference type="PANTHER" id="PTHR43105">
    <property type="entry name" value="RESPIRATORY NITRATE REDUCTASE"/>
    <property type="match status" value="1"/>
</dbReference>
<keyword evidence="16" id="KW-0472">Membrane</keyword>
<dbReference type="GO" id="GO:0009325">
    <property type="term" value="C:nitrate reductase complex"/>
    <property type="evidence" value="ECO:0007669"/>
    <property type="project" value="InterPro"/>
</dbReference>
<evidence type="ECO:0000256" key="12">
    <source>
        <dbReference type="ARBA" id="ARBA00023002"/>
    </source>
</evidence>
<dbReference type="GO" id="GO:0042128">
    <property type="term" value="P:nitrate assimilation"/>
    <property type="evidence" value="ECO:0007669"/>
    <property type="project" value="UniProtKB-KW"/>
</dbReference>
<evidence type="ECO:0000256" key="11">
    <source>
        <dbReference type="ARBA" id="ARBA00022982"/>
    </source>
</evidence>
<dbReference type="InterPro" id="IPR006468">
    <property type="entry name" value="NarG"/>
</dbReference>
<protein>
    <recommendedName>
        <fullName evidence="5">nitrate reductase (quinone)</fullName>
        <ecNumber evidence="5">1.7.5.1</ecNumber>
    </recommendedName>
</protein>
<dbReference type="Gene3D" id="3.40.50.12440">
    <property type="match status" value="1"/>
</dbReference>
<dbReference type="Proteomes" id="UP000326671">
    <property type="component" value="Unassembled WGS sequence"/>
</dbReference>
<dbReference type="InterPro" id="IPR006656">
    <property type="entry name" value="Mopterin_OxRdtase"/>
</dbReference>
<dbReference type="PROSITE" id="PS00551">
    <property type="entry name" value="MOLYBDOPTERIN_PROK_1"/>
    <property type="match status" value="1"/>
</dbReference>
<dbReference type="CDD" id="cd02750">
    <property type="entry name" value="MopB_Nitrate-R-NarG-like"/>
    <property type="match status" value="1"/>
</dbReference>
<dbReference type="Pfam" id="PF01568">
    <property type="entry name" value="Molydop_binding"/>
    <property type="match status" value="1"/>
</dbReference>
<dbReference type="Pfam" id="PF00384">
    <property type="entry name" value="Molybdopterin"/>
    <property type="match status" value="1"/>
</dbReference>
<keyword evidence="7" id="KW-1003">Cell membrane</keyword>
<evidence type="ECO:0000256" key="16">
    <source>
        <dbReference type="ARBA" id="ARBA00023136"/>
    </source>
</evidence>
<comment type="catalytic activity">
    <reaction evidence="17">
        <text>nitrate + a quinol = a quinone + nitrite + H2O</text>
        <dbReference type="Rhea" id="RHEA:56144"/>
        <dbReference type="ChEBI" id="CHEBI:15377"/>
        <dbReference type="ChEBI" id="CHEBI:16301"/>
        <dbReference type="ChEBI" id="CHEBI:17632"/>
        <dbReference type="ChEBI" id="CHEBI:24646"/>
        <dbReference type="ChEBI" id="CHEBI:132124"/>
        <dbReference type="EC" id="1.7.5.1"/>
    </reaction>
</comment>
<dbReference type="GO" id="GO:0046872">
    <property type="term" value="F:metal ion binding"/>
    <property type="evidence" value="ECO:0007669"/>
    <property type="project" value="UniProtKB-KW"/>
</dbReference>
<dbReference type="GO" id="GO:0051539">
    <property type="term" value="F:4 iron, 4 sulfur cluster binding"/>
    <property type="evidence" value="ECO:0007669"/>
    <property type="project" value="UniProtKB-KW"/>
</dbReference>
<keyword evidence="10" id="KW-0479">Metal-binding</keyword>
<dbReference type="PROSITE" id="PS00932">
    <property type="entry name" value="MOLYBDOPTERIN_PROK_3"/>
    <property type="match status" value="1"/>
</dbReference>
<dbReference type="EC" id="1.7.5.1" evidence="5"/>
<dbReference type="InterPro" id="IPR009010">
    <property type="entry name" value="Asp_de-COase-like_dom_sf"/>
</dbReference>
<evidence type="ECO:0000256" key="5">
    <source>
        <dbReference type="ARBA" id="ARBA00012500"/>
    </source>
</evidence>
<keyword evidence="6" id="KW-0813">Transport</keyword>
<evidence type="ECO:0000256" key="13">
    <source>
        <dbReference type="ARBA" id="ARBA00023004"/>
    </source>
</evidence>
<proteinExistence type="inferred from homology"/>
<evidence type="ECO:0000259" key="18">
    <source>
        <dbReference type="PROSITE" id="PS51669"/>
    </source>
</evidence>
<evidence type="ECO:0000256" key="10">
    <source>
        <dbReference type="ARBA" id="ARBA00022723"/>
    </source>
</evidence>
<sequence>MRKKISPLLKKLTYFGKTQDLTEHSVLQGADRETEKYYRNRWQHDKVVRSTHGVNCTGSCSWKIHVKDGIITWETQQTDYPTTGPDMPEYEPRGCQRGATFSWYTYSPLRVRYPYVRGDLIRIWKEARNKISDPVQAWKSIIDDPEKRKSYKSARGKGGFVRSNWDEVYELICAQLIYTLQEYGPDRIAGFSPIPAMSMVSHASGSRFINLLGGTMLSFYDWYADLPPSSPQVWGEQTDVPETSDWYNSSYLLVWGSNVPQTRTPDAHFLTEVRYKGTKVVCVAPDYAEYVKFADQWLPVQAGMDGALAMGMTHVILKEFYVDKQIPFFEDYVKQYTDLPYLITLKKDGNHFTAGRFLRASDIGMELEYKDWKTIVYDKKSGKLAAPNGSIGHRWENKGEWNLEMKDSDNSLQDLDPALTLLGMEDETGVLYLPYFGTENNEILKRGVPIKKIEQNGETIYVTTVLDVLMAQAGVKRGNLPGDYPQDYDDPKPHTPAWQESISGIDRKVCAQIAREFAQNAIDSGGRSMIIMGAGINHWYHSDAIYRAILNMVLLTGCEGVNGGGWAHYVGQEKVRPLEGWQTIAMARDWGGPPRLQNATSFFYFVTEQWRYDDQRPAEHISPLYDQPRYSNMADYNALAVRLGWVASYPQFNANTLKLYDQANAQNNDEAINYVVKQIKNGSLKFSVEEPSNPVNFPRSLFVWRANLIGSSAKGHEYFLKYMLGTHNGVLAEPYKDLGCTEVDETIPIPDEGKLDLLIDLNFRMSGTGMYADIILPAATWYEKYDISSSDTHPFIHPFNPAITPPWESRTDWNIFKKLAHTFSEMAKQYFPNPVKDIVTNALLHDSRDEISQKFGLVPDWKQDGSEPVPGENFPRVHVVERDYTKVFDKYVALGTNVKENIGAKGMGWDVKEEYDELKDILGTAKDSNQYSDCPDLSFDRNVAEAILTLSSTTNGSVNQKAWVALENRTSQKLSHLSHERAEEHISFDEISAQPRKVITSPVFSGIETGNRRYAPFVINREFLVPFRTLTGRQHFYLDHEMMFEYGEALPVFKGPIKRMAFYDKDGKPETNKQEIRLRYLTPHFKWSYHSTYFDTLPMLTLFRGGTTIWLNNEDAQSVGINDNDWLEVYNRNGVTVTRAVVSHRMPKGISYMYHVQDRLINVPGSTITKDRGGTFNSPTCLTMKPTHLIGGYAQLSYGFNYYGPTGNQRDEQVMIRKLERSEVDWLED</sequence>
<evidence type="ECO:0000256" key="4">
    <source>
        <dbReference type="ARBA" id="ARBA00010312"/>
    </source>
</evidence>
<dbReference type="InterPro" id="IPR050123">
    <property type="entry name" value="Prok_molybdopt-oxidoreductase"/>
</dbReference>
<evidence type="ECO:0000256" key="3">
    <source>
        <dbReference type="ARBA" id="ARBA00004202"/>
    </source>
</evidence>
<dbReference type="SUPFAM" id="SSF50692">
    <property type="entry name" value="ADC-like"/>
    <property type="match status" value="1"/>
</dbReference>
<keyword evidence="14" id="KW-0411">Iron-sulfur</keyword>
<feature type="domain" description="4Fe-4S Mo/W bis-MGD-type" evidence="18">
    <location>
        <begin position="45"/>
        <end position="109"/>
    </location>
</feature>
<keyword evidence="15" id="KW-0534">Nitrate assimilation</keyword>
<keyword evidence="12 19" id="KW-0560">Oxidoreductase</keyword>
<evidence type="ECO:0000256" key="9">
    <source>
        <dbReference type="ARBA" id="ARBA00022505"/>
    </source>
</evidence>
<dbReference type="InterPro" id="IPR027467">
    <property type="entry name" value="MopterinOxRdtase_cofactor_BS"/>
</dbReference>
<evidence type="ECO:0000256" key="17">
    <source>
        <dbReference type="ARBA" id="ARBA00048294"/>
    </source>
</evidence>
<evidence type="ECO:0000313" key="19">
    <source>
        <dbReference type="EMBL" id="KAA9023604.1"/>
    </source>
</evidence>